<keyword evidence="3 6" id="KW-0285">Flavoprotein</keyword>
<comment type="similarity">
    <text evidence="2 6">Belongs to the acyl-CoA dehydrogenase family.</text>
</comment>
<dbReference type="Gene3D" id="2.40.110.10">
    <property type="entry name" value="Butyryl-CoA Dehydrogenase, subunit A, domain 2"/>
    <property type="match status" value="1"/>
</dbReference>
<feature type="domain" description="Acyl-CoA oxidase/dehydrogenase middle" evidence="8">
    <location>
        <begin position="136"/>
        <end position="227"/>
    </location>
</feature>
<keyword evidence="11" id="KW-1185">Reference proteome</keyword>
<evidence type="ECO:0000313" key="10">
    <source>
        <dbReference type="EMBL" id="MBB3726032.1"/>
    </source>
</evidence>
<reference evidence="10 11" key="1">
    <citation type="submission" date="2020-08" db="EMBL/GenBank/DDBJ databases">
        <title>Sequencing the genomes of 1000 actinobacteria strains.</title>
        <authorList>
            <person name="Klenk H.-P."/>
        </authorList>
    </citation>
    <scope>NUCLEOTIDE SEQUENCE [LARGE SCALE GENOMIC DNA]</scope>
    <source>
        <strain evidence="10 11">DSM 44320</strain>
    </source>
</reference>
<dbReference type="PANTHER" id="PTHR48083:SF2">
    <property type="entry name" value="MEDIUM-CHAIN SPECIFIC ACYL-COA DEHYDROGENASE, MITOCHONDRIAL"/>
    <property type="match status" value="1"/>
</dbReference>
<evidence type="ECO:0000256" key="3">
    <source>
        <dbReference type="ARBA" id="ARBA00022630"/>
    </source>
</evidence>
<dbReference type="Pfam" id="PF02770">
    <property type="entry name" value="Acyl-CoA_dh_M"/>
    <property type="match status" value="1"/>
</dbReference>
<proteinExistence type="inferred from homology"/>
<dbReference type="InterPro" id="IPR046373">
    <property type="entry name" value="Acyl-CoA_Oxase/DH_mid-dom_sf"/>
</dbReference>
<dbReference type="GO" id="GO:0050660">
    <property type="term" value="F:flavin adenine dinucleotide binding"/>
    <property type="evidence" value="ECO:0007669"/>
    <property type="project" value="InterPro"/>
</dbReference>
<dbReference type="InterPro" id="IPR050741">
    <property type="entry name" value="Acyl-CoA_dehydrogenase"/>
</dbReference>
<dbReference type="GO" id="GO:0033539">
    <property type="term" value="P:fatty acid beta-oxidation using acyl-CoA dehydrogenase"/>
    <property type="evidence" value="ECO:0007669"/>
    <property type="project" value="TreeGrafter"/>
</dbReference>
<gene>
    <name evidence="10" type="ORF">FHR33_001892</name>
</gene>
<dbReference type="Pfam" id="PF00441">
    <property type="entry name" value="Acyl-CoA_dh_1"/>
    <property type="match status" value="1"/>
</dbReference>
<keyword evidence="5 6" id="KW-0560">Oxidoreductase</keyword>
<dbReference type="AlphaFoldDB" id="A0A7W5VE30"/>
<feature type="domain" description="Acyl-CoA dehydrogenase/oxidase C-terminal" evidence="7">
    <location>
        <begin position="239"/>
        <end position="387"/>
    </location>
</feature>
<comment type="caution">
    <text evidence="10">The sequence shown here is derived from an EMBL/GenBank/DDBJ whole genome shotgun (WGS) entry which is preliminary data.</text>
</comment>
<dbReference type="SUPFAM" id="SSF47203">
    <property type="entry name" value="Acyl-CoA dehydrogenase C-terminal domain-like"/>
    <property type="match status" value="1"/>
</dbReference>
<dbReference type="CDD" id="cd00567">
    <property type="entry name" value="ACAD"/>
    <property type="match status" value="1"/>
</dbReference>
<evidence type="ECO:0000256" key="1">
    <source>
        <dbReference type="ARBA" id="ARBA00001974"/>
    </source>
</evidence>
<dbReference type="InterPro" id="IPR006091">
    <property type="entry name" value="Acyl-CoA_Oxase/DH_mid-dom"/>
</dbReference>
<dbReference type="InterPro" id="IPR009100">
    <property type="entry name" value="AcylCoA_DH/oxidase_NM_dom_sf"/>
</dbReference>
<sequence>MPFTLTPTYDENPRLRELVTRLRDYLDGELADYEAKLGLTHESRYTRDVLEPVWRRSRELGFYGIHLPPEHGGQGLSFTELGALKEEVGASGRVLQLSVLGDMGGPLRAGSILRYATREQLDRYLLPVIRAERACCFSLTETGAGSDVRAMTTTATPDGEGWRITGHKVFSSAGPFADFSVLIARVAGSDAYAAFLVDLDSPGCTVRDAETPMSGQHIESDIILDDCYVGPGQLLGEVGDGLRIGLGRVTANRLLHCPTVLGLTRRALALTLDFARTREVFGGPLAALQSIQHKVADMATGYYAARSMTYDGLAALDAGGRPRAEAFMSKLFVAETAFRIADEAVQIHGKAGLVRGSEVEWLFRSLRMFRVLTGSSEIQKNAIAHQLFLGERN</sequence>
<organism evidence="10 11">
    <name type="scientific">Nonomuraea dietziae</name>
    <dbReference type="NCBI Taxonomy" id="65515"/>
    <lineage>
        <taxon>Bacteria</taxon>
        <taxon>Bacillati</taxon>
        <taxon>Actinomycetota</taxon>
        <taxon>Actinomycetes</taxon>
        <taxon>Streptosporangiales</taxon>
        <taxon>Streptosporangiaceae</taxon>
        <taxon>Nonomuraea</taxon>
    </lineage>
</organism>
<dbReference type="GO" id="GO:0003995">
    <property type="term" value="F:acyl-CoA dehydrogenase activity"/>
    <property type="evidence" value="ECO:0007669"/>
    <property type="project" value="TreeGrafter"/>
</dbReference>
<dbReference type="SUPFAM" id="SSF56645">
    <property type="entry name" value="Acyl-CoA dehydrogenase NM domain-like"/>
    <property type="match status" value="1"/>
</dbReference>
<evidence type="ECO:0000259" key="8">
    <source>
        <dbReference type="Pfam" id="PF02770"/>
    </source>
</evidence>
<protein>
    <submittedName>
        <fullName evidence="10">Alkylation response protein AidB-like acyl-CoA dehydrogenase</fullName>
    </submittedName>
</protein>
<keyword evidence="4 6" id="KW-0274">FAD</keyword>
<dbReference type="EMBL" id="JACIBV010000001">
    <property type="protein sequence ID" value="MBB3726032.1"/>
    <property type="molecule type" value="Genomic_DNA"/>
</dbReference>
<evidence type="ECO:0000256" key="2">
    <source>
        <dbReference type="ARBA" id="ARBA00009347"/>
    </source>
</evidence>
<dbReference type="Proteomes" id="UP000579945">
    <property type="component" value="Unassembled WGS sequence"/>
</dbReference>
<evidence type="ECO:0000256" key="5">
    <source>
        <dbReference type="ARBA" id="ARBA00023002"/>
    </source>
</evidence>
<evidence type="ECO:0000259" key="7">
    <source>
        <dbReference type="Pfam" id="PF00441"/>
    </source>
</evidence>
<dbReference type="InterPro" id="IPR009075">
    <property type="entry name" value="AcylCo_DH/oxidase_C"/>
</dbReference>
<dbReference type="GeneID" id="95388420"/>
<comment type="cofactor">
    <cofactor evidence="1 6">
        <name>FAD</name>
        <dbReference type="ChEBI" id="CHEBI:57692"/>
    </cofactor>
</comment>
<accession>A0A7W5VE30</accession>
<dbReference type="InterPro" id="IPR013786">
    <property type="entry name" value="AcylCoA_DH/ox_N"/>
</dbReference>
<dbReference type="RefSeq" id="WP_183645540.1">
    <property type="nucleotide sequence ID" value="NZ_JACIBV010000001.1"/>
</dbReference>
<dbReference type="Gene3D" id="1.10.540.10">
    <property type="entry name" value="Acyl-CoA dehydrogenase/oxidase, N-terminal domain"/>
    <property type="match status" value="1"/>
</dbReference>
<dbReference type="GO" id="GO:0005737">
    <property type="term" value="C:cytoplasm"/>
    <property type="evidence" value="ECO:0007669"/>
    <property type="project" value="TreeGrafter"/>
</dbReference>
<evidence type="ECO:0000256" key="6">
    <source>
        <dbReference type="RuleBase" id="RU362125"/>
    </source>
</evidence>
<dbReference type="Pfam" id="PF02771">
    <property type="entry name" value="Acyl-CoA_dh_N"/>
    <property type="match status" value="1"/>
</dbReference>
<dbReference type="InterPro" id="IPR036250">
    <property type="entry name" value="AcylCo_DH-like_C"/>
</dbReference>
<evidence type="ECO:0000256" key="4">
    <source>
        <dbReference type="ARBA" id="ARBA00022827"/>
    </source>
</evidence>
<feature type="domain" description="Acyl-CoA dehydrogenase/oxidase N-terminal" evidence="9">
    <location>
        <begin position="15"/>
        <end position="131"/>
    </location>
</feature>
<name>A0A7W5VE30_9ACTN</name>
<dbReference type="InterPro" id="IPR037069">
    <property type="entry name" value="AcylCoA_DH/ox_N_sf"/>
</dbReference>
<evidence type="ECO:0000259" key="9">
    <source>
        <dbReference type="Pfam" id="PF02771"/>
    </source>
</evidence>
<dbReference type="PANTHER" id="PTHR48083">
    <property type="entry name" value="MEDIUM-CHAIN SPECIFIC ACYL-COA DEHYDROGENASE, MITOCHONDRIAL-RELATED"/>
    <property type="match status" value="1"/>
</dbReference>
<evidence type="ECO:0000313" key="11">
    <source>
        <dbReference type="Proteomes" id="UP000579945"/>
    </source>
</evidence>
<dbReference type="Gene3D" id="1.20.140.10">
    <property type="entry name" value="Butyryl-CoA Dehydrogenase, subunit A, domain 3"/>
    <property type="match status" value="1"/>
</dbReference>